<comment type="caution">
    <text evidence="2">The sequence shown here is derived from an EMBL/GenBank/DDBJ whole genome shotgun (WGS) entry which is preliminary data.</text>
</comment>
<proteinExistence type="predicted"/>
<accession>A0A9W6BLV6</accession>
<dbReference type="InterPro" id="IPR000782">
    <property type="entry name" value="FAS1_domain"/>
</dbReference>
<name>A0A9W6BLV6_9CHLO</name>
<dbReference type="AlphaFoldDB" id="A0A9W6BLV6"/>
<organism evidence="2 3">
    <name type="scientific">Pleodorina starrii</name>
    <dbReference type="NCBI Taxonomy" id="330485"/>
    <lineage>
        <taxon>Eukaryota</taxon>
        <taxon>Viridiplantae</taxon>
        <taxon>Chlorophyta</taxon>
        <taxon>core chlorophytes</taxon>
        <taxon>Chlorophyceae</taxon>
        <taxon>CS clade</taxon>
        <taxon>Chlamydomonadales</taxon>
        <taxon>Volvocaceae</taxon>
        <taxon>Pleodorina</taxon>
    </lineage>
</organism>
<evidence type="ECO:0000313" key="3">
    <source>
        <dbReference type="Proteomes" id="UP001165080"/>
    </source>
</evidence>
<sequence length="264" mass="27565">MKTFSSAAGNSITLNINVFPAPPNQLPGTNKYGADTVIVGFASKSLIMSGYCRVPVGGIVPTSYFYQSFDVLLPVYGSIWQYLTSSQLPSSVSYKNVTGLLTAEGNLIIQLQSPITQATFLAPLDSGVSAFLSAYNLTQALGSSFARSTVARVHLLASAMTKSNFTNNSTLTTSSLLNQQLTCLLNVVSPGSVTFYAGQTNATISSAAVDVSILYGRSYVQAVNYVLVPSGVALPGAAGSALPSLLLLAVATLVGRWMALLLLA</sequence>
<reference evidence="2 3" key="1">
    <citation type="journal article" date="2023" name="Commun. Biol.">
        <title>Reorganization of the ancestral sex-determining regions during the evolution of trioecy in Pleodorina starrii.</title>
        <authorList>
            <person name="Takahashi K."/>
            <person name="Suzuki S."/>
            <person name="Kawai-Toyooka H."/>
            <person name="Yamamoto K."/>
            <person name="Hamaji T."/>
            <person name="Ootsuki R."/>
            <person name="Yamaguchi H."/>
            <person name="Kawachi M."/>
            <person name="Higashiyama T."/>
            <person name="Nozaki H."/>
        </authorList>
    </citation>
    <scope>NUCLEOTIDE SEQUENCE [LARGE SCALE GENOMIC DNA]</scope>
    <source>
        <strain evidence="2 3">NIES-4479</strain>
    </source>
</reference>
<evidence type="ECO:0000259" key="1">
    <source>
        <dbReference type="Pfam" id="PF02469"/>
    </source>
</evidence>
<feature type="domain" description="FAS1" evidence="1">
    <location>
        <begin position="94"/>
        <end position="229"/>
    </location>
</feature>
<dbReference type="EMBL" id="BRXU01000010">
    <property type="protein sequence ID" value="GLC54484.1"/>
    <property type="molecule type" value="Genomic_DNA"/>
</dbReference>
<dbReference type="Gene3D" id="2.30.180.10">
    <property type="entry name" value="FAS1 domain"/>
    <property type="match status" value="1"/>
</dbReference>
<keyword evidence="3" id="KW-1185">Reference proteome</keyword>
<dbReference type="InterPro" id="IPR036378">
    <property type="entry name" value="FAS1_dom_sf"/>
</dbReference>
<protein>
    <recommendedName>
        <fullName evidence="1">FAS1 domain-containing protein</fullName>
    </recommendedName>
</protein>
<dbReference type="Pfam" id="PF02469">
    <property type="entry name" value="Fasciclin"/>
    <property type="match status" value="1"/>
</dbReference>
<gene>
    <name evidence="2" type="primary">PLEST011616</name>
    <name evidence="2" type="ORF">PLESTB_000871800</name>
</gene>
<dbReference type="Proteomes" id="UP001165080">
    <property type="component" value="Unassembled WGS sequence"/>
</dbReference>
<evidence type="ECO:0000313" key="2">
    <source>
        <dbReference type="EMBL" id="GLC54484.1"/>
    </source>
</evidence>
<dbReference type="SUPFAM" id="SSF82153">
    <property type="entry name" value="FAS1 domain"/>
    <property type="match status" value="1"/>
</dbReference>